<name>A0A4P9W7G4_9FUNG</name>
<organism evidence="3 4">
    <name type="scientific">Blyttiomyces helicus</name>
    <dbReference type="NCBI Taxonomy" id="388810"/>
    <lineage>
        <taxon>Eukaryota</taxon>
        <taxon>Fungi</taxon>
        <taxon>Fungi incertae sedis</taxon>
        <taxon>Chytridiomycota</taxon>
        <taxon>Chytridiomycota incertae sedis</taxon>
        <taxon>Chytridiomycetes</taxon>
        <taxon>Chytridiomycetes incertae sedis</taxon>
        <taxon>Blyttiomyces</taxon>
    </lineage>
</organism>
<keyword evidence="2" id="KW-0732">Signal</keyword>
<accession>A0A4P9W7G4</accession>
<dbReference type="Proteomes" id="UP000269721">
    <property type="component" value="Unassembled WGS sequence"/>
</dbReference>
<evidence type="ECO:0000256" key="1">
    <source>
        <dbReference type="SAM" id="MobiDB-lite"/>
    </source>
</evidence>
<feature type="chain" id="PRO_5020691943" evidence="2">
    <location>
        <begin position="17"/>
        <end position="146"/>
    </location>
</feature>
<sequence length="146" mass="15115">MLSILFLTVAGAEALASGPGTGVLDVPLLSSDAEPSPKYMKYYAYILLSRTLSSLPDDGVFRPTVYLSKAPGVAPPALGGRAREDKESGRSSAAAPNPSSNAGVATTAIVSPTTKSGMSDGEREECFRRISALGGRSGDEIAPRRL</sequence>
<evidence type="ECO:0000256" key="2">
    <source>
        <dbReference type="SAM" id="SignalP"/>
    </source>
</evidence>
<feature type="compositionally biased region" description="Low complexity" evidence="1">
    <location>
        <begin position="91"/>
        <end position="102"/>
    </location>
</feature>
<proteinExistence type="predicted"/>
<evidence type="ECO:0000313" key="3">
    <source>
        <dbReference type="EMBL" id="RKO86968.1"/>
    </source>
</evidence>
<dbReference type="EMBL" id="KZ997775">
    <property type="protein sequence ID" value="RKO86968.1"/>
    <property type="molecule type" value="Genomic_DNA"/>
</dbReference>
<keyword evidence="4" id="KW-1185">Reference proteome</keyword>
<gene>
    <name evidence="3" type="ORF">BDK51DRAFT_50829</name>
</gene>
<evidence type="ECO:0000313" key="4">
    <source>
        <dbReference type="Proteomes" id="UP000269721"/>
    </source>
</evidence>
<feature type="compositionally biased region" description="Polar residues" evidence="1">
    <location>
        <begin position="108"/>
        <end position="117"/>
    </location>
</feature>
<protein>
    <submittedName>
        <fullName evidence="3">Uncharacterized protein</fullName>
    </submittedName>
</protein>
<feature type="region of interest" description="Disordered" evidence="1">
    <location>
        <begin position="71"/>
        <end position="125"/>
    </location>
</feature>
<feature type="signal peptide" evidence="2">
    <location>
        <begin position="1"/>
        <end position="16"/>
    </location>
</feature>
<dbReference type="AlphaFoldDB" id="A0A4P9W7G4"/>
<reference evidence="4" key="1">
    <citation type="journal article" date="2018" name="Nat. Microbiol.">
        <title>Leveraging single-cell genomics to expand the fungal tree of life.</title>
        <authorList>
            <person name="Ahrendt S.R."/>
            <person name="Quandt C.A."/>
            <person name="Ciobanu D."/>
            <person name="Clum A."/>
            <person name="Salamov A."/>
            <person name="Andreopoulos B."/>
            <person name="Cheng J.F."/>
            <person name="Woyke T."/>
            <person name="Pelin A."/>
            <person name="Henrissat B."/>
            <person name="Reynolds N.K."/>
            <person name="Benny G.L."/>
            <person name="Smith M.E."/>
            <person name="James T.Y."/>
            <person name="Grigoriev I.V."/>
        </authorList>
    </citation>
    <scope>NUCLEOTIDE SEQUENCE [LARGE SCALE GENOMIC DNA]</scope>
</reference>